<dbReference type="Pfam" id="PF00672">
    <property type="entry name" value="HAMP"/>
    <property type="match status" value="1"/>
</dbReference>
<dbReference type="AlphaFoldDB" id="A0A3N9U2X9"/>
<comment type="subcellular location">
    <subcellularLocation>
        <location evidence="1">Cell inner membrane</location>
        <topology evidence="1">Multi-pass membrane protein</topology>
    </subcellularLocation>
</comment>
<dbReference type="GO" id="GO:0005886">
    <property type="term" value="C:plasma membrane"/>
    <property type="evidence" value="ECO:0007669"/>
    <property type="project" value="UniProtKB-SubCell"/>
</dbReference>
<evidence type="ECO:0000256" key="4">
    <source>
        <dbReference type="ARBA" id="ARBA00022500"/>
    </source>
</evidence>
<dbReference type="SUPFAM" id="SSF58104">
    <property type="entry name" value="Methyl-accepting chemotaxis protein (MCP) signaling domain"/>
    <property type="match status" value="1"/>
</dbReference>
<feature type="transmembrane region" description="Helical" evidence="12">
    <location>
        <begin position="6"/>
        <end position="27"/>
    </location>
</feature>
<evidence type="ECO:0000256" key="11">
    <source>
        <dbReference type="PROSITE-ProRule" id="PRU00284"/>
    </source>
</evidence>
<evidence type="ECO:0000259" key="13">
    <source>
        <dbReference type="PROSITE" id="PS50111"/>
    </source>
</evidence>
<dbReference type="GO" id="GO:0007165">
    <property type="term" value="P:signal transduction"/>
    <property type="evidence" value="ECO:0007669"/>
    <property type="project" value="UniProtKB-KW"/>
</dbReference>
<keyword evidence="8 12" id="KW-0472">Membrane</keyword>
<feature type="domain" description="HAMP" evidence="14">
    <location>
        <begin position="218"/>
        <end position="270"/>
    </location>
</feature>
<dbReference type="PRINTS" id="PR00260">
    <property type="entry name" value="CHEMTRNSDUCR"/>
</dbReference>
<dbReference type="GO" id="GO:0004888">
    <property type="term" value="F:transmembrane signaling receptor activity"/>
    <property type="evidence" value="ECO:0007669"/>
    <property type="project" value="InterPro"/>
</dbReference>
<dbReference type="OrthoDB" id="9781845at2"/>
<evidence type="ECO:0000256" key="7">
    <source>
        <dbReference type="ARBA" id="ARBA00022989"/>
    </source>
</evidence>
<evidence type="ECO:0000256" key="2">
    <source>
        <dbReference type="ARBA" id="ARBA00022475"/>
    </source>
</evidence>
<reference evidence="15 16" key="1">
    <citation type="submission" date="2018-11" db="EMBL/GenBank/DDBJ databases">
        <title>Vibrio LJC006 sp. nov., isolated from seawater during the bloom of the enteromorpha.</title>
        <authorList>
            <person name="Liang J."/>
        </authorList>
    </citation>
    <scope>NUCLEOTIDE SEQUENCE [LARGE SCALE GENOMIC DNA]</scope>
    <source>
        <strain evidence="15 16">LJC006</strain>
    </source>
</reference>
<dbReference type="RefSeq" id="WP_124937894.1">
    <property type="nucleotide sequence ID" value="NZ_RJVQ01000006.1"/>
</dbReference>
<keyword evidence="4" id="KW-0145">Chemotaxis</keyword>
<dbReference type="PROSITE" id="PS50111">
    <property type="entry name" value="CHEMOTAXIS_TRANSDUC_2"/>
    <property type="match status" value="1"/>
</dbReference>
<dbReference type="SMART" id="SM00304">
    <property type="entry name" value="HAMP"/>
    <property type="match status" value="1"/>
</dbReference>
<keyword evidence="2" id="KW-1003">Cell membrane</keyword>
<dbReference type="GO" id="GO:0006935">
    <property type="term" value="P:chemotaxis"/>
    <property type="evidence" value="ECO:0007669"/>
    <property type="project" value="UniProtKB-KW"/>
</dbReference>
<dbReference type="Pfam" id="PF02203">
    <property type="entry name" value="TarH"/>
    <property type="match status" value="1"/>
</dbReference>
<comment type="caution">
    <text evidence="15">The sequence shown here is derived from an EMBL/GenBank/DDBJ whole genome shotgun (WGS) entry which is preliminary data.</text>
</comment>
<feature type="domain" description="Methyl-accepting transducer" evidence="13">
    <location>
        <begin position="275"/>
        <end position="511"/>
    </location>
</feature>
<proteinExistence type="inferred from homology"/>
<dbReference type="Pfam" id="PF00015">
    <property type="entry name" value="MCPsignal"/>
    <property type="match status" value="1"/>
</dbReference>
<dbReference type="FunFam" id="1.10.287.950:FF:000001">
    <property type="entry name" value="Methyl-accepting chemotaxis sensory transducer"/>
    <property type="match status" value="1"/>
</dbReference>
<dbReference type="PROSITE" id="PS50885">
    <property type="entry name" value="HAMP"/>
    <property type="match status" value="1"/>
</dbReference>
<evidence type="ECO:0000259" key="14">
    <source>
        <dbReference type="PROSITE" id="PS50885"/>
    </source>
</evidence>
<dbReference type="Proteomes" id="UP000281112">
    <property type="component" value="Unassembled WGS sequence"/>
</dbReference>
<dbReference type="SMART" id="SM00283">
    <property type="entry name" value="MA"/>
    <property type="match status" value="1"/>
</dbReference>
<evidence type="ECO:0000256" key="9">
    <source>
        <dbReference type="ARBA" id="ARBA00023224"/>
    </source>
</evidence>
<name>A0A3N9U2X9_9VIBR</name>
<dbReference type="InterPro" id="IPR003122">
    <property type="entry name" value="Tar_rcpt_lig-bd"/>
</dbReference>
<dbReference type="CDD" id="cd06225">
    <property type="entry name" value="HAMP"/>
    <property type="match status" value="1"/>
</dbReference>
<organism evidence="15 16">
    <name type="scientific">Vibrio viridaestus</name>
    <dbReference type="NCBI Taxonomy" id="2487322"/>
    <lineage>
        <taxon>Bacteria</taxon>
        <taxon>Pseudomonadati</taxon>
        <taxon>Pseudomonadota</taxon>
        <taxon>Gammaproteobacteria</taxon>
        <taxon>Vibrionales</taxon>
        <taxon>Vibrionaceae</taxon>
        <taxon>Vibrio</taxon>
    </lineage>
</organism>
<evidence type="ECO:0000256" key="10">
    <source>
        <dbReference type="ARBA" id="ARBA00029447"/>
    </source>
</evidence>
<accession>A0A3N9U2X9</accession>
<dbReference type="InterPro" id="IPR003660">
    <property type="entry name" value="HAMP_dom"/>
</dbReference>
<keyword evidence="16" id="KW-1185">Reference proteome</keyword>
<protein>
    <submittedName>
        <fullName evidence="15">Methyl-accepting chemotaxis protein</fullName>
    </submittedName>
</protein>
<evidence type="ECO:0000256" key="5">
    <source>
        <dbReference type="ARBA" id="ARBA00022519"/>
    </source>
</evidence>
<dbReference type="Gene3D" id="1.10.287.950">
    <property type="entry name" value="Methyl-accepting chemotaxis protein"/>
    <property type="match status" value="1"/>
</dbReference>
<evidence type="ECO:0000313" key="15">
    <source>
        <dbReference type="EMBL" id="RQW62356.1"/>
    </source>
</evidence>
<evidence type="ECO:0000256" key="3">
    <source>
        <dbReference type="ARBA" id="ARBA00022481"/>
    </source>
</evidence>
<dbReference type="PANTHER" id="PTHR32089:SF120">
    <property type="entry name" value="METHYL-ACCEPTING CHEMOTAXIS PROTEIN TLPQ"/>
    <property type="match status" value="1"/>
</dbReference>
<keyword evidence="6 12" id="KW-0812">Transmembrane</keyword>
<keyword evidence="7 12" id="KW-1133">Transmembrane helix</keyword>
<dbReference type="EMBL" id="RJVQ01000006">
    <property type="protein sequence ID" value="RQW62356.1"/>
    <property type="molecule type" value="Genomic_DNA"/>
</dbReference>
<keyword evidence="9 11" id="KW-0807">Transducer</keyword>
<comment type="similarity">
    <text evidence="10">Belongs to the methyl-accepting chemotaxis (MCP) protein family.</text>
</comment>
<evidence type="ECO:0000256" key="12">
    <source>
        <dbReference type="SAM" id="Phobius"/>
    </source>
</evidence>
<dbReference type="CDD" id="cd11386">
    <property type="entry name" value="MCP_signal"/>
    <property type="match status" value="1"/>
</dbReference>
<keyword evidence="5" id="KW-0997">Cell inner membrane</keyword>
<evidence type="ECO:0000256" key="6">
    <source>
        <dbReference type="ARBA" id="ARBA00022692"/>
    </source>
</evidence>
<evidence type="ECO:0000313" key="16">
    <source>
        <dbReference type="Proteomes" id="UP000281112"/>
    </source>
</evidence>
<dbReference type="InterPro" id="IPR004089">
    <property type="entry name" value="MCPsignal_dom"/>
</dbReference>
<evidence type="ECO:0000256" key="1">
    <source>
        <dbReference type="ARBA" id="ARBA00004429"/>
    </source>
</evidence>
<evidence type="ECO:0000256" key="8">
    <source>
        <dbReference type="ARBA" id="ARBA00023136"/>
    </source>
</evidence>
<gene>
    <name evidence="15" type="ORF">EES38_14345</name>
</gene>
<dbReference type="PANTHER" id="PTHR32089">
    <property type="entry name" value="METHYL-ACCEPTING CHEMOTAXIS PROTEIN MCPB"/>
    <property type="match status" value="1"/>
</dbReference>
<dbReference type="InterPro" id="IPR004090">
    <property type="entry name" value="Chemotax_Me-accpt_rcpt"/>
</dbReference>
<keyword evidence="3" id="KW-0488">Methylation</keyword>
<sequence>MKSISVRLKIVSILTILAFIILGYFGISGMRESSHSIENLYSQGMQHSIRSGKILNSLGGARSSLLLAFQHDPSSPLAKMHDHPLSKHIDDVKHALSVLHSIVDNELLASKLSSSERTLVNTLASNLDNITKQGFEPAIEALQKEDYLDANKLLLQKINPIFVQIENEANLFLDDQIKEGKATFIESQQTSQRFDWIFGITTAISLVIIMTISARVSRRVINASHILENTATAIANGDLTQHIKITSTDEFSHIAQNVNRITEKFRHVVDTNRISIEQIASSAEESSAVAIQTQKNVSEQQGQTQQIAAAIHEFNATVHEVAQSAAAAAEASDNADKAAERGQGVVQDSMMMIESLSAEMQEAVKAMHQLAAHSEEIGGVVDVIQGISEQTNLLALNAAIEAARAGEFGRGFAVVADEVRTLASRTQNSTQEILQMVQRLQDGSRTTTDKLEKGAENAHATVEKARVAAEALVEIARSVDLINSMNTQIATAAEEQTSVTEEINQNITAISDISNETAAGAEQSTRATEELASLSETLRNEISTYKLA</sequence>